<keyword evidence="2" id="KW-1185">Reference proteome</keyword>
<proteinExistence type="predicted"/>
<sequence>MQLVLRSINTAKSAFLSVTYFNRFFDSYEVYDAAVVQTIVLSKNAIAIFRSQKISQIEFTLDNAAARLRATVHTDEGLIKRYAFDCLDGEVLQATVDRDAYPTVVIAEASELEKLLSSFQHTLDEITLIANPLSAAALANGHKACEMRSFVDPLKGSQESALLTSLTLDTRAVFTSYSHSSPLATDVTFNVKDFRAMTTLCTALGADVALRFEAAGAPLVVEPHFRGLLVGCGSVREQSRTSKQSYMSGISPTLSLAWRRTECFRNDSLNEGLRPAANDQWVIHVTRRRVPRRTSKLCWFCPPSRNLSWDRTPWNSSRINSSGRKCRSSNCMLEEFLSNHLSFRLWR</sequence>
<dbReference type="AlphaFoldDB" id="A0A8J4D4H9"/>
<dbReference type="GO" id="GO:0030896">
    <property type="term" value="C:checkpoint clamp complex"/>
    <property type="evidence" value="ECO:0007669"/>
    <property type="project" value="InterPro"/>
</dbReference>
<dbReference type="EMBL" id="BNCP01000081">
    <property type="protein sequence ID" value="GIL92699.1"/>
    <property type="molecule type" value="Genomic_DNA"/>
</dbReference>
<gene>
    <name evidence="1" type="ORF">Vretifemale_20210</name>
</gene>
<accession>A0A8J4D4H9</accession>
<dbReference type="InterPro" id="IPR007268">
    <property type="entry name" value="Rad9/Ddc1"/>
</dbReference>
<name>A0A8J4D4H9_9CHLO</name>
<comment type="caution">
    <text evidence="1">The sequence shown here is derived from an EMBL/GenBank/DDBJ whole genome shotgun (WGS) entry which is preliminary data.</text>
</comment>
<reference evidence="1" key="1">
    <citation type="journal article" date="2021" name="Proc. Natl. Acad. Sci. U.S.A.">
        <title>Three genomes in the algal genus Volvox reveal the fate of a haploid sex-determining region after a transition to homothallism.</title>
        <authorList>
            <person name="Yamamoto K."/>
            <person name="Hamaji T."/>
            <person name="Kawai-Toyooka H."/>
            <person name="Matsuzaki R."/>
            <person name="Takahashi F."/>
            <person name="Nishimura Y."/>
            <person name="Kawachi M."/>
            <person name="Noguchi H."/>
            <person name="Minakuchi Y."/>
            <person name="Umen J.G."/>
            <person name="Toyoda A."/>
            <person name="Nozaki H."/>
        </authorList>
    </citation>
    <scope>NUCLEOTIDE SEQUENCE</scope>
    <source>
        <strain evidence="1">NIES-3786</strain>
    </source>
</reference>
<dbReference type="GO" id="GO:0031573">
    <property type="term" value="P:mitotic intra-S DNA damage checkpoint signaling"/>
    <property type="evidence" value="ECO:0007669"/>
    <property type="project" value="TreeGrafter"/>
</dbReference>
<dbReference type="PANTHER" id="PTHR15237">
    <property type="entry name" value="DNA REPAIR PROTEIN RAD9"/>
    <property type="match status" value="1"/>
</dbReference>
<dbReference type="GO" id="GO:0000076">
    <property type="term" value="P:DNA replication checkpoint signaling"/>
    <property type="evidence" value="ECO:0007669"/>
    <property type="project" value="TreeGrafter"/>
</dbReference>
<protein>
    <recommendedName>
        <fullName evidence="3">Checkpoint protein</fullName>
    </recommendedName>
</protein>
<evidence type="ECO:0000313" key="1">
    <source>
        <dbReference type="EMBL" id="GIL92699.1"/>
    </source>
</evidence>
<dbReference type="GO" id="GO:0006281">
    <property type="term" value="P:DNA repair"/>
    <property type="evidence" value="ECO:0007669"/>
    <property type="project" value="TreeGrafter"/>
</dbReference>
<organism evidence="1 2">
    <name type="scientific">Volvox reticuliferus</name>
    <dbReference type="NCBI Taxonomy" id="1737510"/>
    <lineage>
        <taxon>Eukaryota</taxon>
        <taxon>Viridiplantae</taxon>
        <taxon>Chlorophyta</taxon>
        <taxon>core chlorophytes</taxon>
        <taxon>Chlorophyceae</taxon>
        <taxon>CS clade</taxon>
        <taxon>Chlamydomonadales</taxon>
        <taxon>Volvocaceae</taxon>
        <taxon>Volvox</taxon>
    </lineage>
</organism>
<dbReference type="Pfam" id="PF04139">
    <property type="entry name" value="Rad9"/>
    <property type="match status" value="1"/>
</dbReference>
<evidence type="ECO:0008006" key="3">
    <source>
        <dbReference type="Google" id="ProtNLM"/>
    </source>
</evidence>
<dbReference type="OrthoDB" id="60092at2759"/>
<dbReference type="GO" id="GO:0071479">
    <property type="term" value="P:cellular response to ionizing radiation"/>
    <property type="evidence" value="ECO:0007669"/>
    <property type="project" value="TreeGrafter"/>
</dbReference>
<dbReference type="Proteomes" id="UP000747110">
    <property type="component" value="Unassembled WGS sequence"/>
</dbReference>
<evidence type="ECO:0000313" key="2">
    <source>
        <dbReference type="Proteomes" id="UP000747110"/>
    </source>
</evidence>
<dbReference type="Gene3D" id="3.70.10.10">
    <property type="match status" value="1"/>
</dbReference>
<dbReference type="PANTHER" id="PTHR15237:SF0">
    <property type="entry name" value="CELL CYCLE CHECKPOINT CONTROL PROTEIN"/>
    <property type="match status" value="1"/>
</dbReference>